<keyword evidence="2" id="KW-1133">Transmembrane helix</keyword>
<dbReference type="AlphaFoldDB" id="A0A516ISR2"/>
<feature type="compositionally biased region" description="Gly residues" evidence="1">
    <location>
        <begin position="128"/>
        <end position="157"/>
    </location>
</feature>
<feature type="domain" description="TonB C-terminal" evidence="3">
    <location>
        <begin position="179"/>
        <end position="239"/>
    </location>
</feature>
<feature type="transmembrane region" description="Helical" evidence="2">
    <location>
        <begin position="12"/>
        <end position="32"/>
    </location>
</feature>
<dbReference type="OrthoDB" id="7390536at2"/>
<reference evidence="4 5" key="1">
    <citation type="submission" date="2019-07" db="EMBL/GenBank/DDBJ databases">
        <title>Sphingomonas AE3 Genome sequencing and assembly.</title>
        <authorList>
            <person name="Kim H."/>
        </authorList>
    </citation>
    <scope>NUCLEOTIDE SEQUENCE [LARGE SCALE GENOMIC DNA]</scope>
    <source>
        <strain evidence="4 5">AE3</strain>
    </source>
</reference>
<dbReference type="RefSeq" id="WP_147494323.1">
    <property type="nucleotide sequence ID" value="NZ_CP041659.1"/>
</dbReference>
<keyword evidence="2" id="KW-0472">Membrane</keyword>
<gene>
    <name evidence="4" type="ORF">FMM02_07830</name>
</gene>
<evidence type="ECO:0000313" key="4">
    <source>
        <dbReference type="EMBL" id="QDP19874.1"/>
    </source>
</evidence>
<keyword evidence="2" id="KW-0812">Transmembrane</keyword>
<evidence type="ECO:0000256" key="2">
    <source>
        <dbReference type="SAM" id="Phobius"/>
    </source>
</evidence>
<feature type="compositionally biased region" description="Pro residues" evidence="1">
    <location>
        <begin position="93"/>
        <end position="106"/>
    </location>
</feature>
<dbReference type="Pfam" id="PF03544">
    <property type="entry name" value="TonB_C"/>
    <property type="match status" value="1"/>
</dbReference>
<dbReference type="SUPFAM" id="SSF74653">
    <property type="entry name" value="TolA/TonB C-terminal domain"/>
    <property type="match status" value="1"/>
</dbReference>
<evidence type="ECO:0000256" key="1">
    <source>
        <dbReference type="SAM" id="MobiDB-lite"/>
    </source>
</evidence>
<protein>
    <submittedName>
        <fullName evidence="4">Energy transducer TonB</fullName>
    </submittedName>
</protein>
<accession>A0A516ISR2</accession>
<dbReference type="KEGG" id="sxa:FMM02_07830"/>
<dbReference type="InterPro" id="IPR037682">
    <property type="entry name" value="TonB_C"/>
</dbReference>
<dbReference type="Proteomes" id="UP000321857">
    <property type="component" value="Chromosome"/>
</dbReference>
<proteinExistence type="predicted"/>
<feature type="region of interest" description="Disordered" evidence="1">
    <location>
        <begin position="52"/>
        <end position="164"/>
    </location>
</feature>
<organism evidence="4 5">
    <name type="scientific">Sphingomonas xanthus</name>
    <dbReference type="NCBI Taxonomy" id="2594473"/>
    <lineage>
        <taxon>Bacteria</taxon>
        <taxon>Pseudomonadati</taxon>
        <taxon>Pseudomonadota</taxon>
        <taxon>Alphaproteobacteria</taxon>
        <taxon>Sphingomonadales</taxon>
        <taxon>Sphingomonadaceae</taxon>
        <taxon>Sphingomonas</taxon>
    </lineage>
</organism>
<dbReference type="GO" id="GO:0055085">
    <property type="term" value="P:transmembrane transport"/>
    <property type="evidence" value="ECO:0007669"/>
    <property type="project" value="InterPro"/>
</dbReference>
<sequence>MYQPRPTTKDRIATIIAVLAMHAMLAFALINISPDAREQLPPEVIEIFDVTEAPPPEPPVVEQLPEPEQEPQPREEGAASAPNIESRATPVVAPRPPISLPIPQPMPVTQTPGEGSESTQGAAPIAGPGTGAGGVGTGTGSGGAGSGTGGGGAGGGTRPSLLRGVTNRDFPEAIQRRWPRGGRIFVRVRVEPNGRPSQCDVLRSFGDAASDQWTCSLVMSRATFRPATDANGRPISAWFGYVQSDTGRFDR</sequence>
<dbReference type="Gene3D" id="3.30.1150.10">
    <property type="match status" value="1"/>
</dbReference>
<name>A0A516ISR2_9SPHN</name>
<feature type="compositionally biased region" description="Polar residues" evidence="1">
    <location>
        <begin position="108"/>
        <end position="120"/>
    </location>
</feature>
<evidence type="ECO:0000313" key="5">
    <source>
        <dbReference type="Proteomes" id="UP000321857"/>
    </source>
</evidence>
<keyword evidence="5" id="KW-1185">Reference proteome</keyword>
<dbReference type="EMBL" id="CP041659">
    <property type="protein sequence ID" value="QDP19874.1"/>
    <property type="molecule type" value="Genomic_DNA"/>
</dbReference>
<evidence type="ECO:0000259" key="3">
    <source>
        <dbReference type="Pfam" id="PF03544"/>
    </source>
</evidence>